<dbReference type="AlphaFoldDB" id="A0A934TV09"/>
<evidence type="ECO:0000256" key="2">
    <source>
        <dbReference type="SAM" id="SignalP"/>
    </source>
</evidence>
<dbReference type="CDD" id="cd07012">
    <property type="entry name" value="PBP2_Bug_TTT"/>
    <property type="match status" value="1"/>
</dbReference>
<dbReference type="Gene3D" id="3.40.190.10">
    <property type="entry name" value="Periplasmic binding protein-like II"/>
    <property type="match status" value="1"/>
</dbReference>
<dbReference type="InterPro" id="IPR042100">
    <property type="entry name" value="Bug_dom1"/>
</dbReference>
<dbReference type="PROSITE" id="PS51318">
    <property type="entry name" value="TAT"/>
    <property type="match status" value="1"/>
</dbReference>
<dbReference type="Gene3D" id="3.40.190.150">
    <property type="entry name" value="Bordetella uptake gene, domain 1"/>
    <property type="match status" value="1"/>
</dbReference>
<dbReference type="InterPro" id="IPR006311">
    <property type="entry name" value="TAT_signal"/>
</dbReference>
<dbReference type="PANTHER" id="PTHR42928:SF5">
    <property type="entry name" value="BLR1237 PROTEIN"/>
    <property type="match status" value="1"/>
</dbReference>
<dbReference type="RefSeq" id="WP_201174471.1">
    <property type="nucleotide sequence ID" value="NZ_JAEPWM010000008.1"/>
</dbReference>
<reference evidence="3" key="2">
    <citation type="submission" date="2021-01" db="EMBL/GenBank/DDBJ databases">
        <authorList>
            <person name="Kang M."/>
        </authorList>
    </citation>
    <scope>NUCLEOTIDE SEQUENCE</scope>
    <source>
        <strain evidence="3">KACC 17527</strain>
    </source>
</reference>
<dbReference type="Proteomes" id="UP000630528">
    <property type="component" value="Unassembled WGS sequence"/>
</dbReference>
<sequence>MQASITRRSLLALSGVAAVARSLPAWAQPQSTVKLVVPFPAGGTADILPRILAEKVHAAYPAGIIVENRAGAGGNIGAEYVAHAEADGTTFLVSPPGPIAINQNLYKKLSFDPSKWEPVTVIATVPNVLDVRKDFPAKNLAEFIAYVKAHPGKVTYASQGNGSTSHLTAHLFMQLTGTEMVHVPYKGTAPALVDIVGGQVDVFFDNLSSSVGYHKGGKLRILGVADQKRSPLLPEVPTFVESGLPGMVAVTFFAMVAPPGTRKDIIETTYRNFSAAIDQADTRKKFADQGATPAGWTPQQSAKFIQEETAKWGKVIKAANVTVE</sequence>
<dbReference type="SUPFAM" id="SSF53850">
    <property type="entry name" value="Periplasmic binding protein-like II"/>
    <property type="match status" value="1"/>
</dbReference>
<reference evidence="3" key="1">
    <citation type="journal article" date="2012" name="J. Microbiol. Biotechnol.">
        <title>Ramlibacter ginsenosidimutans sp. nov., with ginsenoside-converting activity.</title>
        <authorList>
            <person name="Wang L."/>
            <person name="An D.S."/>
            <person name="Kim S.G."/>
            <person name="Jin F.X."/>
            <person name="Kim S.C."/>
            <person name="Lee S.T."/>
            <person name="Im W.T."/>
        </authorList>
    </citation>
    <scope>NUCLEOTIDE SEQUENCE</scope>
    <source>
        <strain evidence="3">KACC 17527</strain>
    </source>
</reference>
<proteinExistence type="inferred from homology"/>
<dbReference type="Pfam" id="PF03401">
    <property type="entry name" value="TctC"/>
    <property type="match status" value="1"/>
</dbReference>
<accession>A0A934TV09</accession>
<feature type="chain" id="PRO_5037933132" evidence="2">
    <location>
        <begin position="28"/>
        <end position="324"/>
    </location>
</feature>
<name>A0A934TV09_9BURK</name>
<keyword evidence="4" id="KW-1185">Reference proteome</keyword>
<evidence type="ECO:0000313" key="4">
    <source>
        <dbReference type="Proteomes" id="UP000630528"/>
    </source>
</evidence>
<dbReference type="EMBL" id="JAEPWM010000008">
    <property type="protein sequence ID" value="MBK6007974.1"/>
    <property type="molecule type" value="Genomic_DNA"/>
</dbReference>
<keyword evidence="2" id="KW-0732">Signal</keyword>
<comment type="similarity">
    <text evidence="1">Belongs to the UPF0065 (bug) family.</text>
</comment>
<organism evidence="3 4">
    <name type="scientific">Ramlibacter ginsenosidimutans</name>
    <dbReference type="NCBI Taxonomy" id="502333"/>
    <lineage>
        <taxon>Bacteria</taxon>
        <taxon>Pseudomonadati</taxon>
        <taxon>Pseudomonadota</taxon>
        <taxon>Betaproteobacteria</taxon>
        <taxon>Burkholderiales</taxon>
        <taxon>Comamonadaceae</taxon>
        <taxon>Ramlibacter</taxon>
    </lineage>
</organism>
<evidence type="ECO:0000256" key="1">
    <source>
        <dbReference type="ARBA" id="ARBA00006987"/>
    </source>
</evidence>
<gene>
    <name evidence="3" type="ORF">JJB11_17885</name>
</gene>
<dbReference type="PIRSF" id="PIRSF017082">
    <property type="entry name" value="YflP"/>
    <property type="match status" value="1"/>
</dbReference>
<dbReference type="PANTHER" id="PTHR42928">
    <property type="entry name" value="TRICARBOXYLATE-BINDING PROTEIN"/>
    <property type="match status" value="1"/>
</dbReference>
<comment type="caution">
    <text evidence="3">The sequence shown here is derived from an EMBL/GenBank/DDBJ whole genome shotgun (WGS) entry which is preliminary data.</text>
</comment>
<feature type="signal peptide" evidence="2">
    <location>
        <begin position="1"/>
        <end position="27"/>
    </location>
</feature>
<protein>
    <submittedName>
        <fullName evidence="3">Tripartite tricarboxylate transporter substrate binding protein</fullName>
    </submittedName>
</protein>
<evidence type="ECO:0000313" key="3">
    <source>
        <dbReference type="EMBL" id="MBK6007974.1"/>
    </source>
</evidence>
<dbReference type="InterPro" id="IPR005064">
    <property type="entry name" value="BUG"/>
</dbReference>